<feature type="domain" description="HTH cro/C1-type" evidence="5">
    <location>
        <begin position="14"/>
        <end position="57"/>
    </location>
</feature>
<dbReference type="SUPFAM" id="SSF47413">
    <property type="entry name" value="lambda repressor-like DNA-binding domains"/>
    <property type="match status" value="1"/>
</dbReference>
<dbReference type="CDD" id="cd01574">
    <property type="entry name" value="PBP1_LacI"/>
    <property type="match status" value="1"/>
</dbReference>
<dbReference type="PROSITE" id="PS50932">
    <property type="entry name" value="HTH_LACI_2"/>
    <property type="match status" value="1"/>
</dbReference>
<dbReference type="GO" id="GO:0000976">
    <property type="term" value="F:transcription cis-regulatory region binding"/>
    <property type="evidence" value="ECO:0007669"/>
    <property type="project" value="TreeGrafter"/>
</dbReference>
<proteinExistence type="predicted"/>
<dbReference type="OrthoDB" id="9785139at2"/>
<accession>A0A2M9HI18</accession>
<dbReference type="AlphaFoldDB" id="A0A2M9HI18"/>
<evidence type="ECO:0000313" key="6">
    <source>
        <dbReference type="EMBL" id="PJM76478.1"/>
    </source>
</evidence>
<dbReference type="PROSITE" id="PS00356">
    <property type="entry name" value="HTH_LACI_1"/>
    <property type="match status" value="1"/>
</dbReference>
<evidence type="ECO:0000256" key="3">
    <source>
        <dbReference type="ARBA" id="ARBA00023163"/>
    </source>
</evidence>
<reference evidence="7" key="1">
    <citation type="submission" date="2017-10" db="EMBL/GenBank/DDBJ databases">
        <title>Draft genome sequences of strains TRE 1, TRE 9, TRE H and TRI 7, isolated from tamarins, belonging to four potential novel Bifidobacterium species.</title>
        <authorList>
            <person name="Mattarelli P."/>
            <person name="Modesto M."/>
            <person name="Puglisi E."/>
            <person name="Morelli L."/>
            <person name="Bonetti A."/>
            <person name="Spezio C."/>
            <person name="Sandri C."/>
        </authorList>
    </citation>
    <scope>NUCLEOTIDE SEQUENCE [LARGE SCALE GENOMIC DNA]</scope>
    <source>
        <strain evidence="7">TREH</strain>
    </source>
</reference>
<organism evidence="6 7">
    <name type="scientific">Bifidobacterium felsineum</name>
    <dbReference type="NCBI Taxonomy" id="2045440"/>
    <lineage>
        <taxon>Bacteria</taxon>
        <taxon>Bacillati</taxon>
        <taxon>Actinomycetota</taxon>
        <taxon>Actinomycetes</taxon>
        <taxon>Bifidobacteriales</taxon>
        <taxon>Bifidobacteriaceae</taxon>
        <taxon>Bifidobacterium</taxon>
    </lineage>
</organism>
<dbReference type="Pfam" id="PF13377">
    <property type="entry name" value="Peripla_BP_3"/>
    <property type="match status" value="1"/>
</dbReference>
<name>A0A2M9HI18_9BIFI</name>
<dbReference type="Proteomes" id="UP000229239">
    <property type="component" value="Unassembled WGS sequence"/>
</dbReference>
<keyword evidence="7" id="KW-1185">Reference proteome</keyword>
<dbReference type="PANTHER" id="PTHR30146">
    <property type="entry name" value="LACI-RELATED TRANSCRIPTIONAL REPRESSOR"/>
    <property type="match status" value="1"/>
</dbReference>
<dbReference type="PANTHER" id="PTHR30146:SF109">
    <property type="entry name" value="HTH-TYPE TRANSCRIPTIONAL REGULATOR GALS"/>
    <property type="match status" value="1"/>
</dbReference>
<dbReference type="GO" id="GO:0003700">
    <property type="term" value="F:DNA-binding transcription factor activity"/>
    <property type="evidence" value="ECO:0007669"/>
    <property type="project" value="TreeGrafter"/>
</dbReference>
<dbReference type="InterPro" id="IPR001387">
    <property type="entry name" value="Cro/C1-type_HTH"/>
</dbReference>
<dbReference type="InterPro" id="IPR000843">
    <property type="entry name" value="HTH_LacI"/>
</dbReference>
<evidence type="ECO:0000259" key="4">
    <source>
        <dbReference type="PROSITE" id="PS50932"/>
    </source>
</evidence>
<dbReference type="SMART" id="SM00354">
    <property type="entry name" value="HTH_LACI"/>
    <property type="match status" value="1"/>
</dbReference>
<dbReference type="EMBL" id="PEBJ01000006">
    <property type="protein sequence ID" value="PJM76478.1"/>
    <property type="molecule type" value="Genomic_DNA"/>
</dbReference>
<keyword evidence="2" id="KW-0238">DNA-binding</keyword>
<evidence type="ECO:0000256" key="1">
    <source>
        <dbReference type="ARBA" id="ARBA00023015"/>
    </source>
</evidence>
<dbReference type="SUPFAM" id="SSF53822">
    <property type="entry name" value="Periplasmic binding protein-like I"/>
    <property type="match status" value="1"/>
</dbReference>
<evidence type="ECO:0000313" key="7">
    <source>
        <dbReference type="Proteomes" id="UP000229239"/>
    </source>
</evidence>
<gene>
    <name evidence="6" type="ORF">CSQ86_09110</name>
</gene>
<keyword evidence="1" id="KW-0805">Transcription regulation</keyword>
<protein>
    <submittedName>
        <fullName evidence="6">LacI family transcriptional regulator</fullName>
    </submittedName>
</protein>
<dbReference type="Pfam" id="PF00356">
    <property type="entry name" value="LacI"/>
    <property type="match status" value="1"/>
</dbReference>
<keyword evidence="3" id="KW-0804">Transcription</keyword>
<dbReference type="InterPro" id="IPR028082">
    <property type="entry name" value="Peripla_BP_I"/>
</dbReference>
<sequence length="349" mass="37789">MNESTRSATKKSPSINDVAQLAGVSVSSVSRYLNNGAHLRADKKERIAQAIAMLDYHPSLLARGLAASRSNTISLFSGQRLLYGVTGCIQGVEAAASAAGIVVNVVLLDERQSSEQLRQTIKSTLSVNPLGVIIDQPRYGTGCDEILRSVNKNVPVVLIGGNRRQGQCQLFTYDDRGGYAVTQHLLRLGHKTVFHVAVPEEDETQTRQSGWRKALEDAGARIPALYRTSWDPKDAEAIGRKLGQDDEVTAIFAGNDEIALGIIRGLHAVGKRVPEDVSVAGFDDNPIASLSIPSLTTWRQDFERIGAFATNLILDQIRKGTPLESEIPYYIGDAADQLIVRESTAAPSN</sequence>
<dbReference type="CDD" id="cd01392">
    <property type="entry name" value="HTH_LacI"/>
    <property type="match status" value="1"/>
</dbReference>
<dbReference type="InterPro" id="IPR046335">
    <property type="entry name" value="LacI/GalR-like_sensor"/>
</dbReference>
<dbReference type="InterPro" id="IPR010982">
    <property type="entry name" value="Lambda_DNA-bd_dom_sf"/>
</dbReference>
<dbReference type="RefSeq" id="WP_100494829.1">
    <property type="nucleotide sequence ID" value="NZ_JAFEJV010000015.1"/>
</dbReference>
<dbReference type="Gene3D" id="1.10.260.40">
    <property type="entry name" value="lambda repressor-like DNA-binding domains"/>
    <property type="match status" value="1"/>
</dbReference>
<comment type="caution">
    <text evidence="6">The sequence shown here is derived from an EMBL/GenBank/DDBJ whole genome shotgun (WGS) entry which is preliminary data.</text>
</comment>
<feature type="domain" description="HTH lacI-type" evidence="4">
    <location>
        <begin position="13"/>
        <end position="67"/>
    </location>
</feature>
<dbReference type="PROSITE" id="PS50943">
    <property type="entry name" value="HTH_CROC1"/>
    <property type="match status" value="1"/>
</dbReference>
<evidence type="ECO:0000259" key="5">
    <source>
        <dbReference type="PROSITE" id="PS50943"/>
    </source>
</evidence>
<dbReference type="Gene3D" id="3.40.50.2300">
    <property type="match status" value="2"/>
</dbReference>
<evidence type="ECO:0000256" key="2">
    <source>
        <dbReference type="ARBA" id="ARBA00023125"/>
    </source>
</evidence>